<evidence type="ECO:0000313" key="2">
    <source>
        <dbReference type="EMBL" id="KAK5114340.1"/>
    </source>
</evidence>
<sequence>MPPPPHKTSQRILAIFWLSLALSTASPFSPSAAQHLLAPAGLKDQAVQAQRPDYLTASPNAVGLLVTFAEGVQMPGGREESVLLWLPMGRRVYTLPPEDLDHVICRVFPKYSRVMELQDRDALPIEIRRSDDRVDLAEKSHRPRSEVAAYECS</sequence>
<feature type="signal peptide" evidence="1">
    <location>
        <begin position="1"/>
        <end position="25"/>
    </location>
</feature>
<dbReference type="EMBL" id="JAVRRL010000018">
    <property type="protein sequence ID" value="KAK5114340.1"/>
    <property type="molecule type" value="Genomic_DNA"/>
</dbReference>
<comment type="caution">
    <text evidence="2">The sequence shown here is derived from an EMBL/GenBank/DDBJ whole genome shotgun (WGS) entry which is preliminary data.</text>
</comment>
<proteinExistence type="predicted"/>
<evidence type="ECO:0000313" key="3">
    <source>
        <dbReference type="Proteomes" id="UP001310890"/>
    </source>
</evidence>
<feature type="chain" id="PRO_5042891729" evidence="1">
    <location>
        <begin position="26"/>
        <end position="153"/>
    </location>
</feature>
<name>A0AAN7TJG2_9PEZI</name>
<gene>
    <name evidence="2" type="ORF">LTR62_002592</name>
</gene>
<keyword evidence="1" id="KW-0732">Signal</keyword>
<accession>A0AAN7TJG2</accession>
<protein>
    <submittedName>
        <fullName evidence="2">Uncharacterized protein</fullName>
    </submittedName>
</protein>
<organism evidence="2 3">
    <name type="scientific">Meristemomyces frigidus</name>
    <dbReference type="NCBI Taxonomy" id="1508187"/>
    <lineage>
        <taxon>Eukaryota</taxon>
        <taxon>Fungi</taxon>
        <taxon>Dikarya</taxon>
        <taxon>Ascomycota</taxon>
        <taxon>Pezizomycotina</taxon>
        <taxon>Dothideomycetes</taxon>
        <taxon>Dothideomycetidae</taxon>
        <taxon>Mycosphaerellales</taxon>
        <taxon>Teratosphaeriaceae</taxon>
        <taxon>Meristemomyces</taxon>
    </lineage>
</organism>
<evidence type="ECO:0000256" key="1">
    <source>
        <dbReference type="SAM" id="SignalP"/>
    </source>
</evidence>
<reference evidence="2" key="1">
    <citation type="submission" date="2023-08" db="EMBL/GenBank/DDBJ databases">
        <title>Black Yeasts Isolated from many extreme environments.</title>
        <authorList>
            <person name="Coleine C."/>
            <person name="Stajich J.E."/>
            <person name="Selbmann L."/>
        </authorList>
    </citation>
    <scope>NUCLEOTIDE SEQUENCE</scope>
    <source>
        <strain evidence="2">CCFEE 5401</strain>
    </source>
</reference>
<dbReference type="Proteomes" id="UP001310890">
    <property type="component" value="Unassembled WGS sequence"/>
</dbReference>
<dbReference type="AlphaFoldDB" id="A0AAN7TJG2"/>